<evidence type="ECO:0000259" key="3">
    <source>
        <dbReference type="Pfam" id="PF09186"/>
    </source>
</evidence>
<dbReference type="InterPro" id="IPR015796">
    <property type="entry name" value="Impact_YigZ-like"/>
</dbReference>
<organism evidence="4 5">
    <name type="scientific">Lactococcus hircilactis</name>
    <dbReference type="NCBI Taxonomy" id="1494462"/>
    <lineage>
        <taxon>Bacteria</taxon>
        <taxon>Bacillati</taxon>
        <taxon>Bacillota</taxon>
        <taxon>Bacilli</taxon>
        <taxon>Lactobacillales</taxon>
        <taxon>Streptococcaceae</taxon>
        <taxon>Lactococcus</taxon>
    </lineage>
</organism>
<dbReference type="Gene3D" id="3.30.230.30">
    <property type="entry name" value="Impact, N-terminal domain"/>
    <property type="match status" value="1"/>
</dbReference>
<dbReference type="Proteomes" id="UP000439550">
    <property type="component" value="Unassembled WGS sequence"/>
</dbReference>
<dbReference type="PROSITE" id="PS00910">
    <property type="entry name" value="UPF0029"/>
    <property type="match status" value="1"/>
</dbReference>
<feature type="domain" description="Impact N-terminal" evidence="2">
    <location>
        <begin position="16"/>
        <end position="121"/>
    </location>
</feature>
<dbReference type="Pfam" id="PF09186">
    <property type="entry name" value="DUF1949"/>
    <property type="match status" value="1"/>
</dbReference>
<reference evidence="4 5" key="1">
    <citation type="submission" date="2019-10" db="EMBL/GenBank/DDBJ databases">
        <authorList>
            <person name="Dong K."/>
        </authorList>
    </citation>
    <scope>NUCLEOTIDE SEQUENCE [LARGE SCALE GENOMIC DNA]</scope>
    <source>
        <strain evidence="4 5">DSM 28960</strain>
    </source>
</reference>
<dbReference type="EMBL" id="WITJ01000005">
    <property type="protein sequence ID" value="MQW39164.1"/>
    <property type="molecule type" value="Genomic_DNA"/>
</dbReference>
<comment type="caution">
    <text evidence="4">The sequence shown here is derived from an EMBL/GenBank/DDBJ whole genome shotgun (WGS) entry which is preliminary data.</text>
</comment>
<sequence length="213" mass="23564">MVITIKDDVSYEVEIKKSRFICQLKRVTSQEDARAFIAAVKKEHRLANHHCTAYTLGEHQEIQRSSDGGEPSGTAGVPMLEMLKKYGITNVCAVVTRYFGGIKLGSGGLIRAYAGSVNEAIKTVGRVVLVEQIALHLELEYAQFDRLQHLLQVEKIPIVKSDFSSVVTVEIFIDESAQTSFLSVLTEKFAGKIKITTGIKHRVEVDFDPSAPL</sequence>
<dbReference type="RefSeq" id="WP_153495847.1">
    <property type="nucleotide sequence ID" value="NZ_CAXYUY010000002.1"/>
</dbReference>
<feature type="domain" description="UPF0029" evidence="3">
    <location>
        <begin position="137"/>
        <end position="192"/>
    </location>
</feature>
<dbReference type="InterPro" id="IPR020568">
    <property type="entry name" value="Ribosomal_Su5_D2-typ_SF"/>
</dbReference>
<name>A0A7X1Z7F4_9LACT</name>
<dbReference type="InterPro" id="IPR001498">
    <property type="entry name" value="Impact_N"/>
</dbReference>
<dbReference type="GO" id="GO:0006446">
    <property type="term" value="P:regulation of translational initiation"/>
    <property type="evidence" value="ECO:0007669"/>
    <property type="project" value="TreeGrafter"/>
</dbReference>
<dbReference type="Gene3D" id="3.30.70.240">
    <property type="match status" value="1"/>
</dbReference>
<gene>
    <name evidence="4" type="ORF">GHI93_04315</name>
</gene>
<evidence type="ECO:0000313" key="5">
    <source>
        <dbReference type="Proteomes" id="UP000439550"/>
    </source>
</evidence>
<dbReference type="SUPFAM" id="SSF54980">
    <property type="entry name" value="EF-G C-terminal domain-like"/>
    <property type="match status" value="1"/>
</dbReference>
<keyword evidence="5" id="KW-1185">Reference proteome</keyword>
<dbReference type="InterPro" id="IPR036956">
    <property type="entry name" value="Impact_N_sf"/>
</dbReference>
<dbReference type="SUPFAM" id="SSF54211">
    <property type="entry name" value="Ribosomal protein S5 domain 2-like"/>
    <property type="match status" value="1"/>
</dbReference>
<dbReference type="PANTHER" id="PTHR16301">
    <property type="entry name" value="IMPACT-RELATED"/>
    <property type="match status" value="1"/>
</dbReference>
<evidence type="ECO:0000256" key="1">
    <source>
        <dbReference type="ARBA" id="ARBA00007665"/>
    </source>
</evidence>
<dbReference type="OrthoDB" id="9813771at2"/>
<protein>
    <submittedName>
        <fullName evidence="4">YigZ family protein</fullName>
    </submittedName>
</protein>
<dbReference type="InterPro" id="IPR015269">
    <property type="entry name" value="UPF0029_Impact_C"/>
</dbReference>
<dbReference type="PANTHER" id="PTHR16301:SF20">
    <property type="entry name" value="IMPACT FAMILY MEMBER YIGZ"/>
    <property type="match status" value="1"/>
</dbReference>
<dbReference type="GO" id="GO:0005737">
    <property type="term" value="C:cytoplasm"/>
    <property type="evidence" value="ECO:0007669"/>
    <property type="project" value="TreeGrafter"/>
</dbReference>
<comment type="similarity">
    <text evidence="1">Belongs to the IMPACT family.</text>
</comment>
<dbReference type="InterPro" id="IPR035647">
    <property type="entry name" value="EFG_III/V"/>
</dbReference>
<evidence type="ECO:0000313" key="4">
    <source>
        <dbReference type="EMBL" id="MQW39164.1"/>
    </source>
</evidence>
<accession>A0A7X1Z7F4</accession>
<dbReference type="InterPro" id="IPR023582">
    <property type="entry name" value="Impact"/>
</dbReference>
<proteinExistence type="inferred from homology"/>
<dbReference type="AlphaFoldDB" id="A0A7X1Z7F4"/>
<dbReference type="InterPro" id="IPR020569">
    <property type="entry name" value="UPF0029_Impact_CS"/>
</dbReference>
<dbReference type="NCBIfam" id="TIGR00257">
    <property type="entry name" value="IMPACT_YIGZ"/>
    <property type="match status" value="1"/>
</dbReference>
<evidence type="ECO:0000259" key="2">
    <source>
        <dbReference type="Pfam" id="PF01205"/>
    </source>
</evidence>
<dbReference type="Pfam" id="PF01205">
    <property type="entry name" value="Impact_N"/>
    <property type="match status" value="1"/>
</dbReference>